<evidence type="ECO:0000313" key="2">
    <source>
        <dbReference type="EMBL" id="ALF60288.1"/>
    </source>
</evidence>
<proteinExistence type="predicted"/>
<dbReference type="GO" id="GO:0006265">
    <property type="term" value="P:DNA topological change"/>
    <property type="evidence" value="ECO:0007669"/>
    <property type="project" value="InterPro"/>
</dbReference>
<dbReference type="AlphaFoldDB" id="A0A0M5MJY8"/>
<dbReference type="GO" id="GO:0003916">
    <property type="term" value="F:DNA topoisomerase activity"/>
    <property type="evidence" value="ECO:0007669"/>
    <property type="project" value="InterPro"/>
</dbReference>
<dbReference type="KEGG" id="pur:AOC03_09780"/>
<dbReference type="InterPro" id="IPR013498">
    <property type="entry name" value="Topo_IA_Znf"/>
</dbReference>
<evidence type="ECO:0000259" key="1">
    <source>
        <dbReference type="PROSITE" id="PS50965"/>
    </source>
</evidence>
<name>A0A0M5MJY8_9GAMM</name>
<dbReference type="Pfam" id="PF08378">
    <property type="entry name" value="NERD"/>
    <property type="match status" value="1"/>
</dbReference>
<protein>
    <submittedName>
        <fullName evidence="2">DNA topoisomerase I</fullName>
    </submittedName>
</protein>
<dbReference type="PROSITE" id="PS50965">
    <property type="entry name" value="NERD"/>
    <property type="match status" value="1"/>
</dbReference>
<dbReference type="Pfam" id="PF01396">
    <property type="entry name" value="Zn_ribbon_Top1"/>
    <property type="match status" value="1"/>
</dbReference>
<feature type="domain" description="NERD" evidence="1">
    <location>
        <begin position="8"/>
        <end position="126"/>
    </location>
</feature>
<keyword evidence="2" id="KW-0413">Isomerase</keyword>
<accession>A0A0M5MJY8</accession>
<dbReference type="STRING" id="45610.AOC03_09780"/>
<reference evidence="2 3" key="1">
    <citation type="submission" date="2015-09" db="EMBL/GenBank/DDBJ databases">
        <title>Complete genome of Psychrobacter urativorans R10.10B.</title>
        <authorList>
            <person name="See-Too W.S."/>
            <person name="Chan K.G."/>
        </authorList>
    </citation>
    <scope>NUCLEOTIDE SEQUENCE [LARGE SCALE GENOMIC DNA]</scope>
    <source>
        <strain evidence="2 3">R10.10B</strain>
    </source>
</reference>
<dbReference type="InterPro" id="IPR011528">
    <property type="entry name" value="NERD"/>
</dbReference>
<organism evidence="2 3">
    <name type="scientific">Psychrobacter urativorans</name>
    <dbReference type="NCBI Taxonomy" id="45610"/>
    <lineage>
        <taxon>Bacteria</taxon>
        <taxon>Pseudomonadati</taxon>
        <taxon>Pseudomonadota</taxon>
        <taxon>Gammaproteobacteria</taxon>
        <taxon>Moraxellales</taxon>
        <taxon>Moraxellaceae</taxon>
        <taxon>Psychrobacter</taxon>
    </lineage>
</organism>
<dbReference type="Proteomes" id="UP000059847">
    <property type="component" value="Chromosome"/>
</dbReference>
<dbReference type="GO" id="GO:0003677">
    <property type="term" value="F:DNA binding"/>
    <property type="evidence" value="ECO:0007669"/>
    <property type="project" value="InterPro"/>
</dbReference>
<dbReference type="RefSeq" id="WP_062535532.1">
    <property type="nucleotide sequence ID" value="NZ_CP012678.1"/>
</dbReference>
<dbReference type="OrthoDB" id="5782056at2"/>
<keyword evidence="3" id="KW-1185">Reference proteome</keyword>
<dbReference type="Gene3D" id="3.30.65.10">
    <property type="entry name" value="Bacterial Topoisomerase I, domain 1"/>
    <property type="match status" value="1"/>
</dbReference>
<gene>
    <name evidence="2" type="ORF">AOC03_09780</name>
</gene>
<evidence type="ECO:0000313" key="3">
    <source>
        <dbReference type="Proteomes" id="UP000059847"/>
    </source>
</evidence>
<dbReference type="GO" id="GO:0005694">
    <property type="term" value="C:chromosome"/>
    <property type="evidence" value="ECO:0007669"/>
    <property type="project" value="InterPro"/>
</dbReference>
<sequence>MSLISSFKGIVGETVINIATWLMLDKHTYHLLNNITLPLANGGSTQIDHVIVSVHGIFVIETKHYKGWIFGSEKQAQWTQTIMGRKYKFQNPLRQNYLHIKTLSELLDLDMHYFHSMIVFIGECEIKTADELPEHVMKSGMVSYIKRKQDKIFTEADVQSIVEQIETNRFAKSWRTNRQHKAYLKNKHGNASNQPINAPAKILNTKPNTGLNTIPKVQIAAKTREIHQWSGQVEQDKSPMDNFINDSFTNDNFMGNTVFITPFALAEVEPVNNDTLVTESVNNPSISNVSNVSTGIRADIPSCPKCNGEMIERVAKKGTLQGQSFYGCMQFPKCWGVVNIS</sequence>
<dbReference type="EMBL" id="CP012678">
    <property type="protein sequence ID" value="ALF60288.1"/>
    <property type="molecule type" value="Genomic_DNA"/>
</dbReference>